<sequence>MQQGYGSKQPVPSSKTVELYCIETGEDSAGSLYDKTPAVQAKQELATWALQQSKPYYLFALCQGNANLPKR</sequence>
<gene>
    <name evidence="1" type="ORF">DSO57_1003628</name>
</gene>
<accession>A0ACC2SL27</accession>
<reference evidence="1" key="1">
    <citation type="submission" date="2022-04" db="EMBL/GenBank/DDBJ databases">
        <title>Genome of the entomopathogenic fungus Entomophthora muscae.</title>
        <authorList>
            <person name="Elya C."/>
            <person name="Lovett B.R."/>
            <person name="Lee E."/>
            <person name="Macias A.M."/>
            <person name="Hajek A.E."/>
            <person name="De Bivort B.L."/>
            <person name="Kasson M.T."/>
            <person name="De Fine Licht H.H."/>
            <person name="Stajich J.E."/>
        </authorList>
    </citation>
    <scope>NUCLEOTIDE SEQUENCE</scope>
    <source>
        <strain evidence="1">Berkeley</strain>
    </source>
</reference>
<organism evidence="1 2">
    <name type="scientific">Entomophthora muscae</name>
    <dbReference type="NCBI Taxonomy" id="34485"/>
    <lineage>
        <taxon>Eukaryota</taxon>
        <taxon>Fungi</taxon>
        <taxon>Fungi incertae sedis</taxon>
        <taxon>Zoopagomycota</taxon>
        <taxon>Entomophthoromycotina</taxon>
        <taxon>Entomophthoromycetes</taxon>
        <taxon>Entomophthorales</taxon>
        <taxon>Entomophthoraceae</taxon>
        <taxon>Entomophthora</taxon>
    </lineage>
</organism>
<name>A0ACC2SL27_9FUNG</name>
<keyword evidence="2" id="KW-1185">Reference proteome</keyword>
<proteinExistence type="predicted"/>
<protein>
    <submittedName>
        <fullName evidence="1">Uncharacterized protein</fullName>
    </submittedName>
</protein>
<dbReference type="EMBL" id="QTSX02004979">
    <property type="protein sequence ID" value="KAJ9063099.1"/>
    <property type="molecule type" value="Genomic_DNA"/>
</dbReference>
<comment type="caution">
    <text evidence="1">The sequence shown here is derived from an EMBL/GenBank/DDBJ whole genome shotgun (WGS) entry which is preliminary data.</text>
</comment>
<evidence type="ECO:0000313" key="1">
    <source>
        <dbReference type="EMBL" id="KAJ9063099.1"/>
    </source>
</evidence>
<evidence type="ECO:0000313" key="2">
    <source>
        <dbReference type="Proteomes" id="UP001165960"/>
    </source>
</evidence>
<dbReference type="Proteomes" id="UP001165960">
    <property type="component" value="Unassembled WGS sequence"/>
</dbReference>